<organism evidence="2 3">
    <name type="scientific">Monascus purpureus</name>
    <name type="common">Red mold</name>
    <name type="synonym">Monascus anka</name>
    <dbReference type="NCBI Taxonomy" id="5098"/>
    <lineage>
        <taxon>Eukaryota</taxon>
        <taxon>Fungi</taxon>
        <taxon>Dikarya</taxon>
        <taxon>Ascomycota</taxon>
        <taxon>Pezizomycotina</taxon>
        <taxon>Eurotiomycetes</taxon>
        <taxon>Eurotiomycetidae</taxon>
        <taxon>Eurotiales</taxon>
        <taxon>Aspergillaceae</taxon>
        <taxon>Monascus</taxon>
    </lineage>
</organism>
<evidence type="ECO:0008006" key="4">
    <source>
        <dbReference type="Google" id="ProtNLM"/>
    </source>
</evidence>
<dbReference type="OrthoDB" id="4227586at2759"/>
<dbReference type="AlphaFoldDB" id="A0A507QXV2"/>
<proteinExistence type="predicted"/>
<feature type="compositionally biased region" description="Low complexity" evidence="1">
    <location>
        <begin position="395"/>
        <end position="408"/>
    </location>
</feature>
<feature type="region of interest" description="Disordered" evidence="1">
    <location>
        <begin position="158"/>
        <end position="213"/>
    </location>
</feature>
<sequence>MVFLRLTVKVYPPECLQNRDDIESSPAKPVSFLLVLDNSEDVTLAGLAGLIQKQWKTLRPNAEPLNIKKLVDDEHDSVDLDINLTVADVFVDKGKARTEGFDQHAFVRVIQKPIPYIPTRYPSVVQDWAGAAQENEGNGNTTRKYKDSKSAVHRFETIDEEPGPSASPDVTVNGRRNLLRDTPVSSVERDDLLSLTHPKTRSPRLEKSRGTEVISETRRLGSIELGSPDFRLPVVQNSNSIMAKIDHGMGNGTSTPSRKRKKSPVEMVSQKEPRLEKPNGRTLREDIPDSQTARNRSLSSAGSEKTGPSESVTPKKRGLGLGITSSPVFKRSIVFNPPDESAKSDAQQPTQPFFTGPVYAHNVPDSSDNLDDSALPKVRDSVLQEARKLHSALRGQSPSNGSPSQNSSNKATPGKGRSVSFAKPEKPNKLTPVSKSRPNAKERLKERLERETSECKNLKQRIDKLEENRGDLKYIGLLRKVQETLTEVLRLERNKQKNSAQRAKILRPELESYWKELEEYEASIGASPSQTENREPVTTPLPQKNNTDRNTDNKTPLSQGSVQSKSSRKTRSASVNGQTVPAPEKQSENGRSPAPSSSPVKPASAKKTPAAANSQVVEDVMDNTPVEKGSALSFGDDTKLLPSDDGSPVKTEPADMSSSSGSDGEEEYENKGEDKTESGSGSDDKTKVEIKNKPKSENESDNDSVNEDESDDDDDDDEEEEEEEEEESKESEVTKADLLRKVNIASSPPSKSPLPSQPWQPVNIRVANTHSSPFARTTTAAATPRDRSNRVTLRSLLADQNAEKESARKPAPSSQPVQKPKKSIFDLTDDDDDSSDGYLSE</sequence>
<feature type="compositionally biased region" description="Polar residues" evidence="1">
    <location>
        <begin position="344"/>
        <end position="353"/>
    </location>
</feature>
<feature type="compositionally biased region" description="Basic and acidic residues" evidence="1">
    <location>
        <begin position="669"/>
        <end position="698"/>
    </location>
</feature>
<feature type="compositionally biased region" description="Polar residues" evidence="1">
    <location>
        <begin position="289"/>
        <end position="312"/>
    </location>
</feature>
<name>A0A507QXV2_MONPU</name>
<protein>
    <recommendedName>
        <fullName evidence="4">Nucleolar protein Dnt1-like N-terminal domain-containing protein</fullName>
    </recommendedName>
</protein>
<feature type="compositionally biased region" description="Basic and acidic residues" evidence="1">
    <location>
        <begin position="439"/>
        <end position="455"/>
    </location>
</feature>
<feature type="region of interest" description="Disordered" evidence="1">
    <location>
        <begin position="244"/>
        <end position="455"/>
    </location>
</feature>
<feature type="compositionally biased region" description="Acidic residues" evidence="1">
    <location>
        <begin position="699"/>
        <end position="729"/>
    </location>
</feature>
<gene>
    <name evidence="2" type="ORF">MPDQ_005887</name>
</gene>
<feature type="region of interest" description="Disordered" evidence="1">
    <location>
        <begin position="521"/>
        <end position="841"/>
    </location>
</feature>
<feature type="compositionally biased region" description="Basic and acidic residues" evidence="1">
    <location>
        <begin position="730"/>
        <end position="740"/>
    </location>
</feature>
<feature type="compositionally biased region" description="Basic and acidic residues" evidence="1">
    <location>
        <begin position="203"/>
        <end position="213"/>
    </location>
</feature>
<evidence type="ECO:0000313" key="2">
    <source>
        <dbReference type="EMBL" id="TQB73391.1"/>
    </source>
</evidence>
<evidence type="ECO:0000256" key="1">
    <source>
        <dbReference type="SAM" id="MobiDB-lite"/>
    </source>
</evidence>
<feature type="compositionally biased region" description="Polar residues" evidence="1">
    <location>
        <begin position="556"/>
        <end position="565"/>
    </location>
</feature>
<dbReference type="STRING" id="5098.A0A507QXV2"/>
<evidence type="ECO:0000313" key="3">
    <source>
        <dbReference type="Proteomes" id="UP000319663"/>
    </source>
</evidence>
<accession>A0A507QXV2</accession>
<comment type="caution">
    <text evidence="2">The sequence shown here is derived from an EMBL/GenBank/DDBJ whole genome shotgun (WGS) entry which is preliminary data.</text>
</comment>
<feature type="compositionally biased region" description="Low complexity" evidence="1">
    <location>
        <begin position="592"/>
        <end position="614"/>
    </location>
</feature>
<feature type="compositionally biased region" description="Basic and acidic residues" evidence="1">
    <location>
        <begin position="377"/>
        <end position="388"/>
    </location>
</feature>
<reference evidence="2 3" key="1">
    <citation type="submission" date="2019-06" db="EMBL/GenBank/DDBJ databases">
        <title>Wine fermentation using esterase from Monascus purpureus.</title>
        <authorList>
            <person name="Geng C."/>
            <person name="Zhang Y."/>
        </authorList>
    </citation>
    <scope>NUCLEOTIDE SEQUENCE [LARGE SCALE GENOMIC DNA]</scope>
    <source>
        <strain evidence="2">HQ1</strain>
    </source>
</reference>
<dbReference type="Proteomes" id="UP000319663">
    <property type="component" value="Unassembled WGS sequence"/>
</dbReference>
<dbReference type="EMBL" id="VIFY01000045">
    <property type="protein sequence ID" value="TQB73391.1"/>
    <property type="molecule type" value="Genomic_DNA"/>
</dbReference>
<keyword evidence="3" id="KW-1185">Reference proteome</keyword>
<feature type="compositionally biased region" description="Basic and acidic residues" evidence="1">
    <location>
        <begin position="269"/>
        <end position="287"/>
    </location>
</feature>